<feature type="non-terminal residue" evidence="1">
    <location>
        <position position="1"/>
    </location>
</feature>
<dbReference type="EMBL" id="AWSJ01000020">
    <property type="protein sequence ID" value="ERI11665.1"/>
    <property type="molecule type" value="Genomic_DNA"/>
</dbReference>
<dbReference type="AlphaFoldDB" id="U1X9M1"/>
<dbReference type="Proteomes" id="UP000016511">
    <property type="component" value="Unassembled WGS sequence"/>
</dbReference>
<organism evidence="1 2">
    <name type="scientific">Aneurinibacillus aneurinilyticus ATCC 12856</name>
    <dbReference type="NCBI Taxonomy" id="649747"/>
    <lineage>
        <taxon>Bacteria</taxon>
        <taxon>Bacillati</taxon>
        <taxon>Bacillota</taxon>
        <taxon>Bacilli</taxon>
        <taxon>Bacillales</taxon>
        <taxon>Paenibacillaceae</taxon>
        <taxon>Aneurinibacillus group</taxon>
        <taxon>Aneurinibacillus</taxon>
    </lineage>
</organism>
<gene>
    <name evidence="1" type="ORF">HMPREF0083_00251</name>
</gene>
<keyword evidence="2" id="KW-1185">Reference proteome</keyword>
<dbReference type="HOGENOM" id="CLU_3321260_0_0_9"/>
<protein>
    <submittedName>
        <fullName evidence="1">Uncharacterized protein</fullName>
    </submittedName>
</protein>
<evidence type="ECO:0000313" key="2">
    <source>
        <dbReference type="Proteomes" id="UP000016511"/>
    </source>
</evidence>
<sequence>WKKKSKHLIWLKSWNDHYETAEAFTARCLAWWFFAVVLT</sequence>
<reference evidence="1 2" key="1">
    <citation type="submission" date="2013-08" db="EMBL/GenBank/DDBJ databases">
        <authorList>
            <person name="Weinstock G."/>
            <person name="Sodergren E."/>
            <person name="Wylie T."/>
            <person name="Fulton L."/>
            <person name="Fulton R."/>
            <person name="Fronick C."/>
            <person name="O'Laughlin M."/>
            <person name="Godfrey J."/>
            <person name="Miner T."/>
            <person name="Herter B."/>
            <person name="Appelbaum E."/>
            <person name="Cordes M."/>
            <person name="Lek S."/>
            <person name="Wollam A."/>
            <person name="Pepin K.H."/>
            <person name="Palsikar V.B."/>
            <person name="Mitreva M."/>
            <person name="Wilson R.K."/>
        </authorList>
    </citation>
    <scope>NUCLEOTIDE SEQUENCE [LARGE SCALE GENOMIC DNA]</scope>
    <source>
        <strain evidence="1 2">ATCC 12856</strain>
    </source>
</reference>
<evidence type="ECO:0000313" key="1">
    <source>
        <dbReference type="EMBL" id="ERI11665.1"/>
    </source>
</evidence>
<accession>U1X9M1</accession>
<name>U1X9M1_ANEAE</name>
<proteinExistence type="predicted"/>
<comment type="caution">
    <text evidence="1">The sequence shown here is derived from an EMBL/GenBank/DDBJ whole genome shotgun (WGS) entry which is preliminary data.</text>
</comment>